<dbReference type="AlphaFoldDB" id="A0A8S1IZ52"/>
<organism evidence="1 2">
    <name type="scientific">Ostreobium quekettii</name>
    <dbReference type="NCBI Taxonomy" id="121088"/>
    <lineage>
        <taxon>Eukaryota</taxon>
        <taxon>Viridiplantae</taxon>
        <taxon>Chlorophyta</taxon>
        <taxon>core chlorophytes</taxon>
        <taxon>Ulvophyceae</taxon>
        <taxon>TCBD clade</taxon>
        <taxon>Bryopsidales</taxon>
        <taxon>Ostreobineae</taxon>
        <taxon>Ostreobiaceae</taxon>
        <taxon>Ostreobium</taxon>
    </lineage>
</organism>
<evidence type="ECO:0000313" key="1">
    <source>
        <dbReference type="EMBL" id="CAD7700394.1"/>
    </source>
</evidence>
<proteinExistence type="predicted"/>
<gene>
    <name evidence="1" type="ORF">OSTQU699_LOCUS5755</name>
</gene>
<evidence type="ECO:0000313" key="2">
    <source>
        <dbReference type="Proteomes" id="UP000708148"/>
    </source>
</evidence>
<sequence length="90" mass="10017">MVWFQRRSSMAVKARPSTFDAFVGRRSSSFDTIAVLPGNMPMESPAVVEEVAPGLSDPAGDRTQAQCPRRSRGRFFGLRLRLPRFGSKDD</sequence>
<dbReference type="Proteomes" id="UP000708148">
    <property type="component" value="Unassembled WGS sequence"/>
</dbReference>
<accession>A0A8S1IZ52</accession>
<comment type="caution">
    <text evidence="1">The sequence shown here is derived from an EMBL/GenBank/DDBJ whole genome shotgun (WGS) entry which is preliminary data.</text>
</comment>
<reference evidence="1" key="1">
    <citation type="submission" date="2020-12" db="EMBL/GenBank/DDBJ databases">
        <authorList>
            <person name="Iha C."/>
        </authorList>
    </citation>
    <scope>NUCLEOTIDE SEQUENCE</scope>
</reference>
<protein>
    <submittedName>
        <fullName evidence="1">Uncharacterized protein</fullName>
    </submittedName>
</protein>
<feature type="non-terminal residue" evidence="1">
    <location>
        <position position="90"/>
    </location>
</feature>
<dbReference type="EMBL" id="CAJHUC010001250">
    <property type="protein sequence ID" value="CAD7700394.1"/>
    <property type="molecule type" value="Genomic_DNA"/>
</dbReference>
<name>A0A8S1IZ52_9CHLO</name>
<keyword evidence="2" id="KW-1185">Reference proteome</keyword>